<sequence>FRFAADCRDRFEYPVPATYFGNCLTKCYAVLKRKELKGEGGFLKAVKAIARAITDMKTEPLKGAENWRALLRKISVLGNTVLVTGSPNFTVYETDFGFGKPTKVEMVHSPKCMSLVESGVWGCWGCGEGGAGYREYGEGVINLGIFFFKGNLDILYIFFKKGVYLYESGCVFIICQKKSPMAWVWVSI</sequence>
<dbReference type="GO" id="GO:0016747">
    <property type="term" value="F:acyltransferase activity, transferring groups other than amino-acyl groups"/>
    <property type="evidence" value="ECO:0007669"/>
    <property type="project" value="UniProtKB-ARBA"/>
</dbReference>
<dbReference type="Gramene" id="C.cajan_23107.t">
    <property type="protein sequence ID" value="C.cajan_23107.t.cds1"/>
    <property type="gene ID" value="C.cajan_23107"/>
</dbReference>
<accession>A0A151TK71</accession>
<keyword evidence="2 3" id="KW-0012">Acyltransferase</keyword>
<dbReference type="EMBL" id="CM003607">
    <property type="protein sequence ID" value="KYP67445.1"/>
    <property type="molecule type" value="Genomic_DNA"/>
</dbReference>
<proteinExistence type="predicted"/>
<dbReference type="PANTHER" id="PTHR31625">
    <property type="match status" value="1"/>
</dbReference>
<dbReference type="AlphaFoldDB" id="A0A151TK71"/>
<reference evidence="3 4" key="1">
    <citation type="journal article" date="2012" name="Nat. Biotechnol.">
        <title>Draft genome sequence of pigeonpea (Cajanus cajan), an orphan legume crop of resource-poor farmers.</title>
        <authorList>
            <person name="Varshney R.K."/>
            <person name="Chen W."/>
            <person name="Li Y."/>
            <person name="Bharti A.K."/>
            <person name="Saxena R.K."/>
            <person name="Schlueter J.A."/>
            <person name="Donoghue M.T."/>
            <person name="Azam S."/>
            <person name="Fan G."/>
            <person name="Whaley A.M."/>
            <person name="Farmer A.D."/>
            <person name="Sheridan J."/>
            <person name="Iwata A."/>
            <person name="Tuteja R."/>
            <person name="Penmetsa R.V."/>
            <person name="Wu W."/>
            <person name="Upadhyaya H.D."/>
            <person name="Yang S.P."/>
            <person name="Shah T."/>
            <person name="Saxena K.B."/>
            <person name="Michael T."/>
            <person name="McCombie W.R."/>
            <person name="Yang B."/>
            <person name="Zhang G."/>
            <person name="Yang H."/>
            <person name="Wang J."/>
            <person name="Spillane C."/>
            <person name="Cook D.R."/>
            <person name="May G.D."/>
            <person name="Xu X."/>
            <person name="Jackson S.A."/>
        </authorList>
    </citation>
    <scope>NUCLEOTIDE SEQUENCE [LARGE SCALE GENOMIC DNA]</scope>
    <source>
        <strain evidence="4">cv. Asha</strain>
    </source>
</reference>
<dbReference type="Gene3D" id="3.30.559.10">
    <property type="entry name" value="Chloramphenicol acetyltransferase-like domain"/>
    <property type="match status" value="1"/>
</dbReference>
<keyword evidence="1" id="KW-0808">Transferase</keyword>
<evidence type="ECO:0000313" key="4">
    <source>
        <dbReference type="Proteomes" id="UP000075243"/>
    </source>
</evidence>
<dbReference type="Proteomes" id="UP000075243">
    <property type="component" value="Chromosome 5"/>
</dbReference>
<gene>
    <name evidence="3" type="ORF">KK1_023786</name>
</gene>
<evidence type="ECO:0000256" key="1">
    <source>
        <dbReference type="ARBA" id="ARBA00022679"/>
    </source>
</evidence>
<dbReference type="InterPro" id="IPR051504">
    <property type="entry name" value="Plant_metabolite_acyltrans"/>
</dbReference>
<feature type="non-terminal residue" evidence="3">
    <location>
        <position position="1"/>
    </location>
</feature>
<dbReference type="STRING" id="3821.A0A151TK71"/>
<dbReference type="InterPro" id="IPR023213">
    <property type="entry name" value="CAT-like_dom_sf"/>
</dbReference>
<protein>
    <submittedName>
        <fullName evidence="3">Anthocyanin 5-aromatic acyltransferase</fullName>
    </submittedName>
</protein>
<evidence type="ECO:0000256" key="2">
    <source>
        <dbReference type="ARBA" id="ARBA00023315"/>
    </source>
</evidence>
<dbReference type="Pfam" id="PF02458">
    <property type="entry name" value="Transferase"/>
    <property type="match status" value="1"/>
</dbReference>
<name>A0A151TK71_CAJCA</name>
<keyword evidence="4" id="KW-1185">Reference proteome</keyword>
<organism evidence="3 4">
    <name type="scientific">Cajanus cajan</name>
    <name type="common">Pigeon pea</name>
    <name type="synonym">Cajanus indicus</name>
    <dbReference type="NCBI Taxonomy" id="3821"/>
    <lineage>
        <taxon>Eukaryota</taxon>
        <taxon>Viridiplantae</taxon>
        <taxon>Streptophyta</taxon>
        <taxon>Embryophyta</taxon>
        <taxon>Tracheophyta</taxon>
        <taxon>Spermatophyta</taxon>
        <taxon>Magnoliopsida</taxon>
        <taxon>eudicotyledons</taxon>
        <taxon>Gunneridae</taxon>
        <taxon>Pentapetalae</taxon>
        <taxon>rosids</taxon>
        <taxon>fabids</taxon>
        <taxon>Fabales</taxon>
        <taxon>Fabaceae</taxon>
        <taxon>Papilionoideae</taxon>
        <taxon>50 kb inversion clade</taxon>
        <taxon>NPAAA clade</taxon>
        <taxon>indigoferoid/millettioid clade</taxon>
        <taxon>Phaseoleae</taxon>
        <taxon>Cajanus</taxon>
    </lineage>
</organism>
<evidence type="ECO:0000313" key="3">
    <source>
        <dbReference type="EMBL" id="KYP67445.1"/>
    </source>
</evidence>